<dbReference type="Gene3D" id="1.10.1600.10">
    <property type="match status" value="1"/>
</dbReference>
<evidence type="ECO:0000256" key="11">
    <source>
        <dbReference type="ARBA" id="ARBA00022840"/>
    </source>
</evidence>
<dbReference type="InterPro" id="IPR006164">
    <property type="entry name" value="DNA_bd_Ku70/Ku80"/>
</dbReference>
<keyword evidence="6" id="KW-0158">Chromosome</keyword>
<keyword evidence="12" id="KW-0779">Telomere</keyword>
<comment type="function">
    <text evidence="17">Single-stranded DNA-dependent ATP-dependent helicase. Involved in non-homologous end joining (NHEJ) DNA double strand break repair. DNA-binding is sequence-independent but has a high affinity to nicks in double-stranded DNA and to the ends of duplex DNA. Binds to naturally occurring chromosomal ends, and therefore provides chromosomal end protection. Required also for telomere recombination to repair telomeric ends in the absence of telomerase. KU70, of the KU70/KU80 heterodimer, binds to the stem loop of TLC1, the RNA component of telomerase. Involved in telomere maintenance. Interacts with telomeric repeats and subtelomeric sequences thereby controlling telomere length and protecting against subtelomeric rearrangement. Maintains telomeric chromatin, which is involved in silencing the expression of genes located at the telomere. Required for mating-type switching.</text>
</comment>
<evidence type="ECO:0000256" key="5">
    <source>
        <dbReference type="ARBA" id="ARBA00021792"/>
    </source>
</evidence>
<evidence type="ECO:0000256" key="17">
    <source>
        <dbReference type="ARBA" id="ARBA00024890"/>
    </source>
</evidence>
<dbReference type="Pfam" id="PF03731">
    <property type="entry name" value="Ku_N"/>
    <property type="match status" value="1"/>
</dbReference>
<dbReference type="GO" id="GO:0000781">
    <property type="term" value="C:chromosome, telomeric region"/>
    <property type="evidence" value="ECO:0007669"/>
    <property type="project" value="UniProtKB-SubCell"/>
</dbReference>
<dbReference type="EMBL" id="ML986497">
    <property type="protein sequence ID" value="KAF2275526.1"/>
    <property type="molecule type" value="Genomic_DNA"/>
</dbReference>
<evidence type="ECO:0000256" key="1">
    <source>
        <dbReference type="ARBA" id="ARBA00004123"/>
    </source>
</evidence>
<dbReference type="GeneID" id="54549614"/>
<dbReference type="SUPFAM" id="SSF101420">
    <property type="entry name" value="C-terminal domain of Ku80"/>
    <property type="match status" value="1"/>
</dbReference>
<dbReference type="AlphaFoldDB" id="A0A6A6JIP8"/>
<dbReference type="CDD" id="cd00873">
    <property type="entry name" value="KU80"/>
    <property type="match status" value="1"/>
</dbReference>
<organism evidence="22 23">
    <name type="scientific">Westerdykella ornata</name>
    <dbReference type="NCBI Taxonomy" id="318751"/>
    <lineage>
        <taxon>Eukaryota</taxon>
        <taxon>Fungi</taxon>
        <taxon>Dikarya</taxon>
        <taxon>Ascomycota</taxon>
        <taxon>Pezizomycotina</taxon>
        <taxon>Dothideomycetes</taxon>
        <taxon>Pleosporomycetidae</taxon>
        <taxon>Pleosporales</taxon>
        <taxon>Sporormiaceae</taxon>
        <taxon>Westerdykella</taxon>
    </lineage>
</organism>
<proteinExistence type="inferred from homology"/>
<keyword evidence="23" id="KW-1185">Reference proteome</keyword>
<dbReference type="InterPro" id="IPR024193">
    <property type="entry name" value="Ku80"/>
</dbReference>
<feature type="compositionally biased region" description="Basic residues" evidence="20">
    <location>
        <begin position="572"/>
        <end position="582"/>
    </location>
</feature>
<keyword evidence="8" id="KW-0227">DNA damage</keyword>
<reference evidence="22" key="1">
    <citation type="journal article" date="2020" name="Stud. Mycol.">
        <title>101 Dothideomycetes genomes: a test case for predicting lifestyles and emergence of pathogens.</title>
        <authorList>
            <person name="Haridas S."/>
            <person name="Albert R."/>
            <person name="Binder M."/>
            <person name="Bloem J."/>
            <person name="Labutti K."/>
            <person name="Salamov A."/>
            <person name="Andreopoulos B."/>
            <person name="Baker S."/>
            <person name="Barry K."/>
            <person name="Bills G."/>
            <person name="Bluhm B."/>
            <person name="Cannon C."/>
            <person name="Castanera R."/>
            <person name="Culley D."/>
            <person name="Daum C."/>
            <person name="Ezra D."/>
            <person name="Gonzalez J."/>
            <person name="Henrissat B."/>
            <person name="Kuo A."/>
            <person name="Liang C."/>
            <person name="Lipzen A."/>
            <person name="Lutzoni F."/>
            <person name="Magnuson J."/>
            <person name="Mondo S."/>
            <person name="Nolan M."/>
            <person name="Ohm R."/>
            <person name="Pangilinan J."/>
            <person name="Park H.-J."/>
            <person name="Ramirez L."/>
            <person name="Alfaro M."/>
            <person name="Sun H."/>
            <person name="Tritt A."/>
            <person name="Yoshinaga Y."/>
            <person name="Zwiers L.-H."/>
            <person name="Turgeon B."/>
            <person name="Goodwin S."/>
            <person name="Spatafora J."/>
            <person name="Crous P."/>
            <person name="Grigoriev I."/>
        </authorList>
    </citation>
    <scope>NUCLEOTIDE SEQUENCE</scope>
    <source>
        <strain evidence="22">CBS 379.55</strain>
    </source>
</reference>
<evidence type="ECO:0000256" key="16">
    <source>
        <dbReference type="ARBA" id="ARBA00023242"/>
    </source>
</evidence>
<evidence type="ECO:0000256" key="14">
    <source>
        <dbReference type="ARBA" id="ARBA00023172"/>
    </source>
</evidence>
<dbReference type="SUPFAM" id="SSF53300">
    <property type="entry name" value="vWA-like"/>
    <property type="match status" value="1"/>
</dbReference>
<dbReference type="EC" id="3.6.4.12" evidence="4"/>
<evidence type="ECO:0000256" key="6">
    <source>
        <dbReference type="ARBA" id="ARBA00022454"/>
    </source>
</evidence>
<evidence type="ECO:0000313" key="22">
    <source>
        <dbReference type="EMBL" id="KAF2275526.1"/>
    </source>
</evidence>
<comment type="catalytic activity">
    <reaction evidence="19">
        <text>ATP + H2O = ADP + phosphate + H(+)</text>
        <dbReference type="Rhea" id="RHEA:13065"/>
        <dbReference type="ChEBI" id="CHEBI:15377"/>
        <dbReference type="ChEBI" id="CHEBI:15378"/>
        <dbReference type="ChEBI" id="CHEBI:30616"/>
        <dbReference type="ChEBI" id="CHEBI:43474"/>
        <dbReference type="ChEBI" id="CHEBI:456216"/>
        <dbReference type="EC" id="3.6.4.12"/>
    </reaction>
</comment>
<dbReference type="SMART" id="SM00559">
    <property type="entry name" value="Ku78"/>
    <property type="match status" value="1"/>
</dbReference>
<dbReference type="GO" id="GO:0003678">
    <property type="term" value="F:DNA helicase activity"/>
    <property type="evidence" value="ECO:0007669"/>
    <property type="project" value="UniProtKB-EC"/>
</dbReference>
<evidence type="ECO:0000256" key="4">
    <source>
        <dbReference type="ARBA" id="ARBA00012551"/>
    </source>
</evidence>
<dbReference type="FunFam" id="2.40.290.10:FF:000008">
    <property type="entry name" value="ATP-dependent DNA helicase II subunit 2"/>
    <property type="match status" value="1"/>
</dbReference>
<dbReference type="Pfam" id="PF02735">
    <property type="entry name" value="Ku"/>
    <property type="match status" value="1"/>
</dbReference>
<evidence type="ECO:0000256" key="7">
    <source>
        <dbReference type="ARBA" id="ARBA00022741"/>
    </source>
</evidence>
<evidence type="ECO:0000259" key="21">
    <source>
        <dbReference type="SMART" id="SM00559"/>
    </source>
</evidence>
<evidence type="ECO:0000256" key="3">
    <source>
        <dbReference type="ARBA" id="ARBA00007726"/>
    </source>
</evidence>
<dbReference type="InterPro" id="IPR036465">
    <property type="entry name" value="vWFA_dom_sf"/>
</dbReference>
<dbReference type="Pfam" id="PF08785">
    <property type="entry name" value="Ku_PK_bind"/>
    <property type="match status" value="1"/>
</dbReference>
<dbReference type="FunFam" id="1.10.1600.10:FF:000002">
    <property type="entry name" value="X-ray repair cross-complementing protein 5"/>
    <property type="match status" value="1"/>
</dbReference>
<evidence type="ECO:0000256" key="8">
    <source>
        <dbReference type="ARBA" id="ARBA00022763"/>
    </source>
</evidence>
<dbReference type="Gene3D" id="3.40.50.410">
    <property type="entry name" value="von Willebrand factor, type A domain"/>
    <property type="match status" value="1"/>
</dbReference>
<keyword evidence="15" id="KW-0234">DNA repair</keyword>
<dbReference type="Gene3D" id="2.40.290.10">
    <property type="match status" value="1"/>
</dbReference>
<comment type="subcellular location">
    <subcellularLocation>
        <location evidence="2">Chromosome</location>
        <location evidence="2">Telomere</location>
    </subcellularLocation>
    <subcellularLocation>
        <location evidence="1">Nucleus</location>
    </subcellularLocation>
</comment>
<evidence type="ECO:0000256" key="19">
    <source>
        <dbReference type="ARBA" id="ARBA00047995"/>
    </source>
</evidence>
<dbReference type="GO" id="GO:0003690">
    <property type="term" value="F:double-stranded DNA binding"/>
    <property type="evidence" value="ECO:0007669"/>
    <property type="project" value="TreeGrafter"/>
</dbReference>
<dbReference type="Proteomes" id="UP000800097">
    <property type="component" value="Unassembled WGS sequence"/>
</dbReference>
<feature type="domain" description="Ku" evidence="21">
    <location>
        <begin position="322"/>
        <end position="459"/>
    </location>
</feature>
<dbReference type="PIRSF" id="PIRSF016570">
    <property type="entry name" value="Ku80"/>
    <property type="match status" value="1"/>
</dbReference>
<dbReference type="InterPro" id="IPR036494">
    <property type="entry name" value="Ku_C_sf"/>
</dbReference>
<sequence>MAQKEATVFIVDLGHTMGRKEHGRDKTNLEWAMQFVWDKILTTVVTGRKTCFMSVMGVRTDETELNGLLEEDAEGYENIRVIKGLKQFLLKDIREVQAQIKPSRTNDGDIISAITVAVHMIDKGTRGKTGDLLKFDRRIYVVTDGRGAIDTAGLDDIAERLSKEMQIDLTLLGVDFDDPENGYKEEDKDPHKAENEKVLREFVEKQCGGVFGTVAEAVEQLEVPRVKDTRPVPSYRGTLTLGDSEKYEGTLTIDVERYPCTMVAKPPTASSFVHRTELAGAGASTQSSTTLPLEEADGDGQLAAVRSQRVYQVEDPNAPGAKMNVEQDELERGFEYGRTAVHISEAESNVVKLETQQCLDIIGFVAAEKFERYLAMSRTNYIFPMKGNRAAQLALSSFIHALYEAECYAIARLVPKDDKPPTVVLLVPRIELDLECLIDVELPFEEDMRRYKFPPLDKKLTVTGKVLTEHRDLPTSDLMQAMSDYVDAMDLSTFDRDDEGNPAEYMRFEDTYSPLLHRVNQVIRWRAMNATSDGLPDPPPILTKFSVPPPDLVEKTDRQLSTLRSVADVKKVPPKQKGRGKRRREDRDKPLSGLDVDELLGNPKRIKIDPQNLIPSFKQALLATDDLESIQSAATAMGSEIRKIIRESVGETGYARALEAMRVMRDELAELEEPGIWNGFVRDLKRELLEGKLGGDRREMWWRVRGSRYGLIDRKRSFASEVSEEEARKFFES</sequence>
<comment type="similarity">
    <text evidence="3">Belongs to the ku80 family.</text>
</comment>
<evidence type="ECO:0000256" key="18">
    <source>
        <dbReference type="ARBA" id="ARBA00031847"/>
    </source>
</evidence>
<dbReference type="InterPro" id="IPR016194">
    <property type="entry name" value="SPOC-like_C_dom_sf"/>
</dbReference>
<keyword evidence="9" id="KW-0378">Hydrolase</keyword>
<evidence type="ECO:0000256" key="10">
    <source>
        <dbReference type="ARBA" id="ARBA00022806"/>
    </source>
</evidence>
<name>A0A6A6JIP8_WESOR</name>
<dbReference type="SUPFAM" id="SSF100939">
    <property type="entry name" value="SPOC domain-like"/>
    <property type="match status" value="1"/>
</dbReference>
<evidence type="ECO:0000256" key="15">
    <source>
        <dbReference type="ARBA" id="ARBA00023204"/>
    </source>
</evidence>
<dbReference type="GO" id="GO:0042162">
    <property type="term" value="F:telomeric DNA binding"/>
    <property type="evidence" value="ECO:0007669"/>
    <property type="project" value="InterPro"/>
</dbReference>
<protein>
    <recommendedName>
        <fullName evidence="5">ATP-dependent DNA helicase II subunit 2</fullName>
        <ecNumber evidence="4">3.6.4.12</ecNumber>
    </recommendedName>
    <alternativeName>
        <fullName evidence="18">ATP-dependent DNA helicase II subunit Ku80</fullName>
    </alternativeName>
</protein>
<dbReference type="GO" id="GO:0016787">
    <property type="term" value="F:hydrolase activity"/>
    <property type="evidence" value="ECO:0007669"/>
    <property type="project" value="UniProtKB-KW"/>
</dbReference>
<dbReference type="GO" id="GO:0000723">
    <property type="term" value="P:telomere maintenance"/>
    <property type="evidence" value="ECO:0007669"/>
    <property type="project" value="InterPro"/>
</dbReference>
<keyword evidence="10" id="KW-0347">Helicase</keyword>
<evidence type="ECO:0000256" key="20">
    <source>
        <dbReference type="SAM" id="MobiDB-lite"/>
    </source>
</evidence>
<dbReference type="FunFam" id="3.40.50.410:FF:000073">
    <property type="entry name" value="ATP-dependent DNA helicase II subunit 2"/>
    <property type="match status" value="1"/>
</dbReference>
<evidence type="ECO:0000313" key="23">
    <source>
        <dbReference type="Proteomes" id="UP000800097"/>
    </source>
</evidence>
<dbReference type="GO" id="GO:0043564">
    <property type="term" value="C:Ku70:Ku80 complex"/>
    <property type="evidence" value="ECO:0007669"/>
    <property type="project" value="InterPro"/>
</dbReference>
<dbReference type="InterPro" id="IPR014893">
    <property type="entry name" value="Ku_PK_bind"/>
</dbReference>
<dbReference type="GO" id="GO:0006310">
    <property type="term" value="P:DNA recombination"/>
    <property type="evidence" value="ECO:0007669"/>
    <property type="project" value="UniProtKB-KW"/>
</dbReference>
<gene>
    <name evidence="22" type="ORF">EI97DRAFT_400519</name>
</gene>
<evidence type="ECO:0000256" key="12">
    <source>
        <dbReference type="ARBA" id="ARBA00022895"/>
    </source>
</evidence>
<dbReference type="OrthoDB" id="30826at2759"/>
<keyword evidence="7" id="KW-0547">Nucleotide-binding</keyword>
<dbReference type="PANTHER" id="PTHR12604">
    <property type="entry name" value="KU AUTOANTIGEN DNA HELICASE"/>
    <property type="match status" value="1"/>
</dbReference>
<feature type="region of interest" description="Disordered" evidence="20">
    <location>
        <begin position="563"/>
        <end position="596"/>
    </location>
</feature>
<dbReference type="InterPro" id="IPR005161">
    <property type="entry name" value="Ku_N"/>
</dbReference>
<evidence type="ECO:0000256" key="13">
    <source>
        <dbReference type="ARBA" id="ARBA00023125"/>
    </source>
</evidence>
<keyword evidence="11" id="KW-0067">ATP-binding</keyword>
<keyword evidence="13" id="KW-0238">DNA-binding</keyword>
<dbReference type="PANTHER" id="PTHR12604:SF4">
    <property type="entry name" value="X-RAY REPAIR CROSS-COMPLEMENTING PROTEIN 5"/>
    <property type="match status" value="1"/>
</dbReference>
<dbReference type="GO" id="GO:0005524">
    <property type="term" value="F:ATP binding"/>
    <property type="evidence" value="ECO:0007669"/>
    <property type="project" value="UniProtKB-KW"/>
</dbReference>
<dbReference type="GO" id="GO:0006303">
    <property type="term" value="P:double-strand break repair via nonhomologous end joining"/>
    <property type="evidence" value="ECO:0007669"/>
    <property type="project" value="InterPro"/>
</dbReference>
<keyword evidence="16" id="KW-0539">Nucleus</keyword>
<evidence type="ECO:0000256" key="9">
    <source>
        <dbReference type="ARBA" id="ARBA00022801"/>
    </source>
</evidence>
<accession>A0A6A6JIP8</accession>
<dbReference type="Gene3D" id="1.25.40.240">
    <property type="entry name" value="Ku, C-terminal domain"/>
    <property type="match status" value="1"/>
</dbReference>
<dbReference type="GO" id="GO:0003684">
    <property type="term" value="F:damaged DNA binding"/>
    <property type="evidence" value="ECO:0007669"/>
    <property type="project" value="InterPro"/>
</dbReference>
<keyword evidence="14" id="KW-0233">DNA recombination</keyword>
<evidence type="ECO:0000256" key="2">
    <source>
        <dbReference type="ARBA" id="ARBA00004574"/>
    </source>
</evidence>
<dbReference type="RefSeq" id="XP_033653065.1">
    <property type="nucleotide sequence ID" value="XM_033796439.1"/>
</dbReference>